<dbReference type="EMBL" id="GBRH01278684">
    <property type="protein sequence ID" value="JAD19211.1"/>
    <property type="molecule type" value="Transcribed_RNA"/>
</dbReference>
<reference evidence="2" key="1">
    <citation type="submission" date="2014-09" db="EMBL/GenBank/DDBJ databases">
        <authorList>
            <person name="Magalhaes I.L.F."/>
            <person name="Oliveira U."/>
            <person name="Santos F.R."/>
            <person name="Vidigal T.H.D.A."/>
            <person name="Brescovit A.D."/>
            <person name="Santos A.J."/>
        </authorList>
    </citation>
    <scope>NUCLEOTIDE SEQUENCE</scope>
    <source>
        <tissue evidence="2">Shoot tissue taken approximately 20 cm above the soil surface</tissue>
    </source>
</reference>
<feature type="compositionally biased region" description="Basic and acidic residues" evidence="1">
    <location>
        <begin position="103"/>
        <end position="119"/>
    </location>
</feature>
<feature type="region of interest" description="Disordered" evidence="1">
    <location>
        <begin position="89"/>
        <end position="119"/>
    </location>
</feature>
<evidence type="ECO:0000256" key="1">
    <source>
        <dbReference type="SAM" id="MobiDB-lite"/>
    </source>
</evidence>
<organism evidence="2">
    <name type="scientific">Arundo donax</name>
    <name type="common">Giant reed</name>
    <name type="synonym">Donax arundinaceus</name>
    <dbReference type="NCBI Taxonomy" id="35708"/>
    <lineage>
        <taxon>Eukaryota</taxon>
        <taxon>Viridiplantae</taxon>
        <taxon>Streptophyta</taxon>
        <taxon>Embryophyta</taxon>
        <taxon>Tracheophyta</taxon>
        <taxon>Spermatophyta</taxon>
        <taxon>Magnoliopsida</taxon>
        <taxon>Liliopsida</taxon>
        <taxon>Poales</taxon>
        <taxon>Poaceae</taxon>
        <taxon>PACMAD clade</taxon>
        <taxon>Arundinoideae</taxon>
        <taxon>Arundineae</taxon>
        <taxon>Arundo</taxon>
    </lineage>
</organism>
<proteinExistence type="predicted"/>
<name>A0A0A8XZC4_ARUDO</name>
<sequence length="119" mass="12558">MYLASMKGSLTATTSISSRLVAIRRTSLPIRPNPLMPTLVFSPLEDWGVAEGTCVAVALNGSTLLAYEGEAPIEGKLQMILVLTHDTLPGSAARDPATAAGEAEARRETERDAMRFGGA</sequence>
<protein>
    <submittedName>
        <fullName evidence="2">Pco070235b</fullName>
    </submittedName>
</protein>
<accession>A0A0A8XZC4</accession>
<reference evidence="2" key="2">
    <citation type="journal article" date="2015" name="Data Brief">
        <title>Shoot transcriptome of the giant reed, Arundo donax.</title>
        <authorList>
            <person name="Barrero R.A."/>
            <person name="Guerrero F.D."/>
            <person name="Moolhuijzen P."/>
            <person name="Goolsby J.A."/>
            <person name="Tidwell J."/>
            <person name="Bellgard S.E."/>
            <person name="Bellgard M.I."/>
        </authorList>
    </citation>
    <scope>NUCLEOTIDE SEQUENCE</scope>
    <source>
        <tissue evidence="2">Shoot tissue taken approximately 20 cm above the soil surface</tissue>
    </source>
</reference>
<dbReference type="AlphaFoldDB" id="A0A0A8XZC4"/>
<feature type="compositionally biased region" description="Low complexity" evidence="1">
    <location>
        <begin position="92"/>
        <end position="102"/>
    </location>
</feature>
<evidence type="ECO:0000313" key="2">
    <source>
        <dbReference type="EMBL" id="JAD19211.1"/>
    </source>
</evidence>